<dbReference type="AlphaFoldDB" id="A0A1M4VJ56"/>
<sequence length="133" mass="14900">MAVDYYLSDLIGLGPTPNMGRGVFALADLPAGLLLETSPVIVMTKAHQELIDQTPLHDYIFLWGPDETRCAMALGYVSLYNHAPQSNCDYLMDFEQQTISIITVKDIKEGEELFINYNGDSDDDRPVWFPLSP</sequence>
<dbReference type="Proteomes" id="UP000184368">
    <property type="component" value="Unassembled WGS sequence"/>
</dbReference>
<reference evidence="2 3" key="1">
    <citation type="submission" date="2016-11" db="EMBL/GenBank/DDBJ databases">
        <authorList>
            <person name="Jaros S."/>
            <person name="Januszkiewicz K."/>
            <person name="Wedrychowicz H."/>
        </authorList>
    </citation>
    <scope>NUCLEOTIDE SEQUENCE [LARGE SCALE GENOMIC DNA]</scope>
    <source>
        <strain evidence="2 3">DSM 26897</strain>
    </source>
</reference>
<proteinExistence type="predicted"/>
<accession>A0A1M4VJ56</accession>
<dbReference type="Pfam" id="PF00856">
    <property type="entry name" value="SET"/>
    <property type="match status" value="1"/>
</dbReference>
<evidence type="ECO:0000313" key="3">
    <source>
        <dbReference type="Proteomes" id="UP000184368"/>
    </source>
</evidence>
<dbReference type="InterPro" id="IPR009207">
    <property type="entry name" value="SET7_MeTrfase"/>
</dbReference>
<gene>
    <name evidence="2" type="ORF">SAMN05444008_102281</name>
</gene>
<organism evidence="2 3">
    <name type="scientific">Cnuella takakiae</name>
    <dbReference type="NCBI Taxonomy" id="1302690"/>
    <lineage>
        <taxon>Bacteria</taxon>
        <taxon>Pseudomonadati</taxon>
        <taxon>Bacteroidota</taxon>
        <taxon>Chitinophagia</taxon>
        <taxon>Chitinophagales</taxon>
        <taxon>Chitinophagaceae</taxon>
        <taxon>Cnuella</taxon>
    </lineage>
</organism>
<dbReference type="RefSeq" id="WP_073039996.1">
    <property type="nucleotide sequence ID" value="NZ_FQUO01000002.1"/>
</dbReference>
<evidence type="ECO:0000313" key="2">
    <source>
        <dbReference type="EMBL" id="SHE68910.1"/>
    </source>
</evidence>
<dbReference type="PROSITE" id="PS50280">
    <property type="entry name" value="SET"/>
    <property type="match status" value="1"/>
</dbReference>
<dbReference type="GO" id="GO:0062122">
    <property type="term" value="F:histone H3K37 methyltransferase activity"/>
    <property type="evidence" value="ECO:0007669"/>
    <property type="project" value="InterPro"/>
</dbReference>
<dbReference type="STRING" id="1302690.BUE76_12305"/>
<dbReference type="InterPro" id="IPR001214">
    <property type="entry name" value="SET_dom"/>
</dbReference>
<dbReference type="SMART" id="SM00317">
    <property type="entry name" value="SET"/>
    <property type="match status" value="1"/>
</dbReference>
<protein>
    <recommendedName>
        <fullName evidence="1">SET domain-containing protein</fullName>
    </recommendedName>
</protein>
<keyword evidence="3" id="KW-1185">Reference proteome</keyword>
<evidence type="ECO:0000259" key="1">
    <source>
        <dbReference type="PROSITE" id="PS50280"/>
    </source>
</evidence>
<dbReference type="InterPro" id="IPR046341">
    <property type="entry name" value="SET_dom_sf"/>
</dbReference>
<feature type="domain" description="SET" evidence="1">
    <location>
        <begin position="9"/>
        <end position="118"/>
    </location>
</feature>
<dbReference type="CDD" id="cd10540">
    <property type="entry name" value="SET_SpSet7-like"/>
    <property type="match status" value="1"/>
</dbReference>
<dbReference type="Gene3D" id="2.170.270.10">
    <property type="entry name" value="SET domain"/>
    <property type="match status" value="1"/>
</dbReference>
<dbReference type="OrthoDB" id="279507at2"/>
<dbReference type="PIRSF" id="PIRSF022536">
    <property type="entry name" value="A612L_SET"/>
    <property type="match status" value="1"/>
</dbReference>
<dbReference type="SUPFAM" id="SSF82199">
    <property type="entry name" value="SET domain"/>
    <property type="match status" value="1"/>
</dbReference>
<dbReference type="EMBL" id="FQUO01000002">
    <property type="protein sequence ID" value="SHE68910.1"/>
    <property type="molecule type" value="Genomic_DNA"/>
</dbReference>
<name>A0A1M4VJ56_9BACT</name>